<dbReference type="InterPro" id="IPR029047">
    <property type="entry name" value="HSP70_peptide-bd_sf"/>
</dbReference>
<evidence type="ECO:0000313" key="16">
    <source>
        <dbReference type="Proteomes" id="UP000195305"/>
    </source>
</evidence>
<keyword evidence="16" id="KW-1185">Reference proteome</keyword>
<evidence type="ECO:0000256" key="1">
    <source>
        <dbReference type="ARBA" id="ARBA00002290"/>
    </source>
</evidence>
<dbReference type="PROSITE" id="PS00297">
    <property type="entry name" value="HSP70_1"/>
    <property type="match status" value="1"/>
</dbReference>
<evidence type="ECO:0000256" key="5">
    <source>
        <dbReference type="ARBA" id="ARBA00022553"/>
    </source>
</evidence>
<dbReference type="SUPFAM" id="SSF100920">
    <property type="entry name" value="Heat shock protein 70kD (HSP70), peptide-binding domain"/>
    <property type="match status" value="1"/>
</dbReference>
<dbReference type="CDD" id="cd00198">
    <property type="entry name" value="vWFA"/>
    <property type="match status" value="1"/>
</dbReference>
<dbReference type="PROSITE" id="PS50234">
    <property type="entry name" value="VWFA"/>
    <property type="match status" value="1"/>
</dbReference>
<dbReference type="CDD" id="cd24029">
    <property type="entry name" value="ASKHA_NBD_HSP70_DnaK_HscA_HscC"/>
    <property type="match status" value="1"/>
</dbReference>
<evidence type="ECO:0000256" key="13">
    <source>
        <dbReference type="RuleBase" id="RU003322"/>
    </source>
</evidence>
<dbReference type="InterPro" id="IPR002035">
    <property type="entry name" value="VWF_A"/>
</dbReference>
<dbReference type="RefSeq" id="WP_087357118.1">
    <property type="nucleotide sequence ID" value="NZ_NFLJ01000004.1"/>
</dbReference>
<evidence type="ECO:0000256" key="7">
    <source>
        <dbReference type="ARBA" id="ARBA00022840"/>
    </source>
</evidence>
<organism evidence="15 16">
    <name type="scientific">Massilimicrobiota timonensis</name>
    <dbReference type="NCBI Taxonomy" id="1776392"/>
    <lineage>
        <taxon>Bacteria</taxon>
        <taxon>Bacillati</taxon>
        <taxon>Bacillota</taxon>
        <taxon>Erysipelotrichia</taxon>
        <taxon>Erysipelotrichales</taxon>
        <taxon>Erysipelotrichaceae</taxon>
        <taxon>Massilimicrobiota</taxon>
    </lineage>
</organism>
<protein>
    <recommendedName>
        <fullName evidence="3">Chaperone protein DnaK</fullName>
    </recommendedName>
    <alternativeName>
        <fullName evidence="4">Chaperone protein dnaK</fullName>
    </alternativeName>
    <alternativeName>
        <fullName evidence="12">HSP70</fullName>
    </alternativeName>
    <alternativeName>
        <fullName evidence="11">Heat shock 70 kDa protein</fullName>
    </alternativeName>
    <alternativeName>
        <fullName evidence="10">Heat shock protein 70</fullName>
    </alternativeName>
</protein>
<dbReference type="Gene3D" id="3.30.420.40">
    <property type="match status" value="2"/>
</dbReference>
<reference evidence="15 16" key="1">
    <citation type="journal article" date="2018" name="BMC Genomics">
        <title>Whole genome sequencing and function prediction of 133 gut anaerobes isolated from chicken caecum in pure cultures.</title>
        <authorList>
            <person name="Medvecky M."/>
            <person name="Cejkova D."/>
            <person name="Polansky O."/>
            <person name="Karasova D."/>
            <person name="Kubasova T."/>
            <person name="Cizek A."/>
            <person name="Rychlik I."/>
        </authorList>
    </citation>
    <scope>NUCLEOTIDE SEQUENCE [LARGE SCALE GENOMIC DNA]</scope>
    <source>
        <strain evidence="15 16">An13</strain>
    </source>
</reference>
<evidence type="ECO:0000256" key="9">
    <source>
        <dbReference type="ARBA" id="ARBA00023186"/>
    </source>
</evidence>
<gene>
    <name evidence="15" type="ORF">B5E75_01965</name>
</gene>
<keyword evidence="8" id="KW-0346">Stress response</keyword>
<dbReference type="GO" id="GO:0005524">
    <property type="term" value="F:ATP binding"/>
    <property type="evidence" value="ECO:0007669"/>
    <property type="project" value="UniProtKB-KW"/>
</dbReference>
<dbReference type="Gene3D" id="3.40.50.410">
    <property type="entry name" value="von Willebrand factor, type A domain"/>
    <property type="match status" value="1"/>
</dbReference>
<evidence type="ECO:0000256" key="4">
    <source>
        <dbReference type="ARBA" id="ARBA00017249"/>
    </source>
</evidence>
<name>A0A1Y4T4D1_9FIRM</name>
<evidence type="ECO:0000313" key="15">
    <source>
        <dbReference type="EMBL" id="OUQ36062.1"/>
    </source>
</evidence>
<dbReference type="Proteomes" id="UP000195305">
    <property type="component" value="Unassembled WGS sequence"/>
</dbReference>
<accession>A0A1Y4T4D1</accession>
<dbReference type="InterPro" id="IPR036465">
    <property type="entry name" value="vWFA_dom_sf"/>
</dbReference>
<dbReference type="PRINTS" id="PR00301">
    <property type="entry name" value="HEATSHOCK70"/>
</dbReference>
<dbReference type="SUPFAM" id="SSF53300">
    <property type="entry name" value="vWA-like"/>
    <property type="match status" value="1"/>
</dbReference>
<dbReference type="PROSITE" id="PS00329">
    <property type="entry name" value="HSP70_2"/>
    <property type="match status" value="1"/>
</dbReference>
<dbReference type="Gene3D" id="2.60.34.10">
    <property type="entry name" value="Substrate Binding Domain Of DNAk, Chain A, domain 1"/>
    <property type="match status" value="1"/>
</dbReference>
<dbReference type="PANTHER" id="PTHR19375">
    <property type="entry name" value="HEAT SHOCK PROTEIN 70KDA"/>
    <property type="match status" value="1"/>
</dbReference>
<evidence type="ECO:0000256" key="6">
    <source>
        <dbReference type="ARBA" id="ARBA00022741"/>
    </source>
</evidence>
<proteinExistence type="inferred from homology"/>
<dbReference type="PROSITE" id="PS01036">
    <property type="entry name" value="HSP70_3"/>
    <property type="match status" value="1"/>
</dbReference>
<dbReference type="FunFam" id="3.90.640.10:FF:000003">
    <property type="entry name" value="Molecular chaperone DnaK"/>
    <property type="match status" value="1"/>
</dbReference>
<dbReference type="OrthoDB" id="9766019at2"/>
<dbReference type="EMBL" id="NFLJ01000004">
    <property type="protein sequence ID" value="OUQ36062.1"/>
    <property type="molecule type" value="Genomic_DNA"/>
</dbReference>
<evidence type="ECO:0000256" key="12">
    <source>
        <dbReference type="ARBA" id="ARBA00033103"/>
    </source>
</evidence>
<dbReference type="InterPro" id="IPR013126">
    <property type="entry name" value="Hsp_70_fam"/>
</dbReference>
<keyword evidence="5" id="KW-0597">Phosphoprotein</keyword>
<dbReference type="Pfam" id="PF00012">
    <property type="entry name" value="HSP70"/>
    <property type="match status" value="2"/>
</dbReference>
<dbReference type="FunFam" id="3.30.420.40:FF:000545">
    <property type="entry name" value="Endoplasmic reticulum chaperone BiP"/>
    <property type="match status" value="1"/>
</dbReference>
<dbReference type="Gene3D" id="3.90.640.10">
    <property type="entry name" value="Actin, Chain A, domain 4"/>
    <property type="match status" value="1"/>
</dbReference>
<dbReference type="SMART" id="SM00327">
    <property type="entry name" value="VWA"/>
    <property type="match status" value="1"/>
</dbReference>
<keyword evidence="9" id="KW-0143">Chaperone</keyword>
<dbReference type="InterPro" id="IPR018181">
    <property type="entry name" value="Heat_shock_70_CS"/>
</dbReference>
<evidence type="ECO:0000256" key="2">
    <source>
        <dbReference type="ARBA" id="ARBA00007381"/>
    </source>
</evidence>
<dbReference type="AlphaFoldDB" id="A0A1Y4T4D1"/>
<feature type="domain" description="VWFA" evidence="14">
    <location>
        <begin position="532"/>
        <end position="699"/>
    </location>
</feature>
<dbReference type="Pfam" id="PF00092">
    <property type="entry name" value="VWA"/>
    <property type="match status" value="1"/>
</dbReference>
<comment type="similarity">
    <text evidence="2 13">Belongs to the heat shock protein 70 family.</text>
</comment>
<keyword evidence="6 13" id="KW-0547">Nucleotide-binding</keyword>
<dbReference type="InterPro" id="IPR043129">
    <property type="entry name" value="ATPase_NBD"/>
</dbReference>
<comment type="caution">
    <text evidence="15">The sequence shown here is derived from an EMBL/GenBank/DDBJ whole genome shotgun (WGS) entry which is preliminary data.</text>
</comment>
<evidence type="ECO:0000256" key="11">
    <source>
        <dbReference type="ARBA" id="ARBA00030945"/>
    </source>
</evidence>
<evidence type="ECO:0000256" key="10">
    <source>
        <dbReference type="ARBA" id="ARBA00030019"/>
    </source>
</evidence>
<comment type="function">
    <text evidence="1">Acts as a chaperone.</text>
</comment>
<evidence type="ECO:0000256" key="8">
    <source>
        <dbReference type="ARBA" id="ARBA00023016"/>
    </source>
</evidence>
<dbReference type="SUPFAM" id="SSF53067">
    <property type="entry name" value="Actin-like ATPase domain"/>
    <property type="match status" value="2"/>
</dbReference>
<evidence type="ECO:0000256" key="3">
    <source>
        <dbReference type="ARBA" id="ARBA00014415"/>
    </source>
</evidence>
<dbReference type="GO" id="GO:0140662">
    <property type="term" value="F:ATP-dependent protein folding chaperone"/>
    <property type="evidence" value="ECO:0007669"/>
    <property type="project" value="InterPro"/>
</dbReference>
<sequence length="724" mass="80678">MSVKIGIDLGTTFSAVAIYDKTTQMPKIVKNQYGNHITPSVIQFCDDGEIIIGDEAKEAFDEGDVGCVTAFKRGMGDNQPYAFYKGKGYSAEELSAMLLKALKEDTEKILNDTIEEAVITVPAYFFHKERQATLNAAKKAGLKVRMLINEPTAAALNYGVNHWRENAVIMVYDLGGGTFDVTLLQMGNHNEIHCLKTMGNHILGGKDWDRALVHYLIQLIYSETGEDVKKDNQFMNELSGNVEKIKKDLTKAKQVKIKLRVPHYGIYETIITVEDFENLTHSLLDQTVTLCETILKESQMDWHQVTDILLVGGSTRMPQVSKYLEKVSGHRPLTQVNPDEAVALGAAIQTILPIPKYEKLQAGELKSTPTRFKAGLVKKEQSLTHASAIRVKDVQAHALGIIAVNAEGTHYENQNIIPANQEIPVKCAKKFQYYTYPNRKNEVDIYLLQGTKPILECEILNKYVISGIKHKEDGPTIIRIQYSYDASGLVHVQARQEDDQYDLPIREEPIDKDISRFGQPIPQEKITQEKVSVLFVIDTSGSMAGSRIDEAKLSIKDFVHKLKGKNVSFGILAFSSSITPIQSLTENRHKINKSTDSLDSGIGGCGTSADPFPAAQKIFESVKGRKIIIVLTDGDWYGMEPEPTVTAEICKKNQIEIIAIGIGESNLEFLRKISSISEKALKINEKQLRQSFGNIAQTIHDSSHTKGKINREYSSVDTWDAVDE</sequence>
<evidence type="ECO:0000259" key="14">
    <source>
        <dbReference type="PROSITE" id="PS50234"/>
    </source>
</evidence>
<keyword evidence="7 13" id="KW-0067">ATP-binding</keyword>